<dbReference type="EMBL" id="CP024199">
    <property type="protein sequence ID" value="AUG54503.1"/>
    <property type="molecule type" value="Genomic_DNA"/>
</dbReference>
<dbReference type="Proteomes" id="UP000233458">
    <property type="component" value="Chromosome"/>
</dbReference>
<gene>
    <name evidence="2" type="ORF">CSC3H3_18635</name>
</gene>
<reference evidence="2 3" key="1">
    <citation type="submission" date="2017-10" db="EMBL/GenBank/DDBJ databases">
        <title>Biodiversity and function of Thalassospira species in the particle-attached aromatic-hydrocarbon-degrading consortia from the surface seawater of the China South Sea.</title>
        <authorList>
            <person name="Dong C."/>
            <person name="Liu R."/>
            <person name="Shao Z."/>
        </authorList>
    </citation>
    <scope>NUCLEOTIDE SEQUENCE [LARGE SCALE GENOMIC DNA]</scope>
    <source>
        <strain evidence="2 3">CSC3H3</strain>
    </source>
</reference>
<feature type="compositionally biased region" description="Gly residues" evidence="1">
    <location>
        <begin position="66"/>
        <end position="78"/>
    </location>
</feature>
<sequence length="78" mass="8068">MAETKNHEVIVGCIGAVREPSILRVDATGKIAGAAWDISALGDMRRDGGAARPGKLVRDKGRERWGGGPGQESGGLGK</sequence>
<name>A0ABM6QD88_9PROT</name>
<keyword evidence="3" id="KW-1185">Reference proteome</keyword>
<feature type="region of interest" description="Disordered" evidence="1">
    <location>
        <begin position="44"/>
        <end position="78"/>
    </location>
</feature>
<organism evidence="2 3">
    <name type="scientific">Thalassospira marina</name>
    <dbReference type="NCBI Taxonomy" id="2048283"/>
    <lineage>
        <taxon>Bacteria</taxon>
        <taxon>Pseudomonadati</taxon>
        <taxon>Pseudomonadota</taxon>
        <taxon>Alphaproteobacteria</taxon>
        <taxon>Rhodospirillales</taxon>
        <taxon>Thalassospiraceae</taxon>
        <taxon>Thalassospira</taxon>
    </lineage>
</organism>
<evidence type="ECO:0000256" key="1">
    <source>
        <dbReference type="SAM" id="MobiDB-lite"/>
    </source>
</evidence>
<accession>A0ABM6QD88</accession>
<feature type="compositionally biased region" description="Basic and acidic residues" evidence="1">
    <location>
        <begin position="56"/>
        <end position="65"/>
    </location>
</feature>
<proteinExistence type="predicted"/>
<evidence type="ECO:0000313" key="3">
    <source>
        <dbReference type="Proteomes" id="UP000233458"/>
    </source>
</evidence>
<evidence type="ECO:0000313" key="2">
    <source>
        <dbReference type="EMBL" id="AUG54503.1"/>
    </source>
</evidence>
<protein>
    <submittedName>
        <fullName evidence="2">Uncharacterized protein</fullName>
    </submittedName>
</protein>